<evidence type="ECO:0000313" key="4">
    <source>
        <dbReference type="Proteomes" id="UP001499933"/>
    </source>
</evidence>
<feature type="transmembrane region" description="Helical" evidence="2">
    <location>
        <begin position="153"/>
        <end position="174"/>
    </location>
</feature>
<protein>
    <recommendedName>
        <fullName evidence="5">DUF4190 domain-containing protein</fullName>
    </recommendedName>
</protein>
<sequence>MSEDRAEPPRPDDASAATPSPQAADATAAVGAEFSAIPAAVELPSPDVALADEASPLPGAHRGGFQRLPTAPVALTVESAPTEPGISDGGPPVAEWLIPPSAPPRRGLANWALVFSILGLLVALFVGWGFPIGLVGVISAILAFRRPLENRAVAVWALVLGIVSVLYSAGWLLYAAGRADLFG</sequence>
<name>A0ABN2Q4Y2_9MICO</name>
<evidence type="ECO:0000256" key="2">
    <source>
        <dbReference type="SAM" id="Phobius"/>
    </source>
</evidence>
<keyword evidence="4" id="KW-1185">Reference proteome</keyword>
<gene>
    <name evidence="3" type="ORF">GCM10009776_02830</name>
</gene>
<evidence type="ECO:0008006" key="5">
    <source>
        <dbReference type="Google" id="ProtNLM"/>
    </source>
</evidence>
<proteinExistence type="predicted"/>
<evidence type="ECO:0000313" key="3">
    <source>
        <dbReference type="EMBL" id="GAA1944427.1"/>
    </source>
</evidence>
<comment type="caution">
    <text evidence="3">The sequence shown here is derived from an EMBL/GenBank/DDBJ whole genome shotgun (WGS) entry which is preliminary data.</text>
</comment>
<feature type="region of interest" description="Disordered" evidence="1">
    <location>
        <begin position="1"/>
        <end position="29"/>
    </location>
</feature>
<dbReference type="EMBL" id="BAAAOG010000001">
    <property type="protein sequence ID" value="GAA1944427.1"/>
    <property type="molecule type" value="Genomic_DNA"/>
</dbReference>
<keyword evidence="2" id="KW-0812">Transmembrane</keyword>
<organism evidence="3 4">
    <name type="scientific">Microbacterium deminutum</name>
    <dbReference type="NCBI Taxonomy" id="344164"/>
    <lineage>
        <taxon>Bacteria</taxon>
        <taxon>Bacillati</taxon>
        <taxon>Actinomycetota</taxon>
        <taxon>Actinomycetes</taxon>
        <taxon>Micrococcales</taxon>
        <taxon>Microbacteriaceae</taxon>
        <taxon>Microbacterium</taxon>
    </lineage>
</organism>
<keyword evidence="2" id="KW-0472">Membrane</keyword>
<keyword evidence="2" id="KW-1133">Transmembrane helix</keyword>
<accession>A0ABN2Q4Y2</accession>
<dbReference type="Proteomes" id="UP001499933">
    <property type="component" value="Unassembled WGS sequence"/>
</dbReference>
<reference evidence="3 4" key="1">
    <citation type="journal article" date="2019" name="Int. J. Syst. Evol. Microbiol.">
        <title>The Global Catalogue of Microorganisms (GCM) 10K type strain sequencing project: providing services to taxonomists for standard genome sequencing and annotation.</title>
        <authorList>
            <consortium name="The Broad Institute Genomics Platform"/>
            <consortium name="The Broad Institute Genome Sequencing Center for Infectious Disease"/>
            <person name="Wu L."/>
            <person name="Ma J."/>
        </authorList>
    </citation>
    <scope>NUCLEOTIDE SEQUENCE [LARGE SCALE GENOMIC DNA]</scope>
    <source>
        <strain evidence="3 4">JCM 14901</strain>
    </source>
</reference>
<evidence type="ECO:0000256" key="1">
    <source>
        <dbReference type="SAM" id="MobiDB-lite"/>
    </source>
</evidence>
<feature type="compositionally biased region" description="Basic and acidic residues" evidence="1">
    <location>
        <begin position="1"/>
        <end position="13"/>
    </location>
</feature>
<feature type="transmembrane region" description="Helical" evidence="2">
    <location>
        <begin position="111"/>
        <end position="144"/>
    </location>
</feature>
<dbReference type="RefSeq" id="WP_344090419.1">
    <property type="nucleotide sequence ID" value="NZ_BAAAOG010000001.1"/>
</dbReference>